<evidence type="ECO:0000313" key="2">
    <source>
        <dbReference type="EMBL" id="MBD8505353.1"/>
    </source>
</evidence>
<evidence type="ECO:0000256" key="1">
    <source>
        <dbReference type="SAM" id="SignalP"/>
    </source>
</evidence>
<organism evidence="2 3">
    <name type="scientific">Lolliginicoccus lacisalsi</name>
    <dbReference type="NCBI Taxonomy" id="2742202"/>
    <lineage>
        <taxon>Bacteria</taxon>
        <taxon>Bacillati</taxon>
        <taxon>Actinomycetota</taxon>
        <taxon>Actinomycetes</taxon>
        <taxon>Mycobacteriales</taxon>
        <taxon>Hoyosellaceae</taxon>
        <taxon>Lolliginicoccus</taxon>
    </lineage>
</organism>
<dbReference type="AlphaFoldDB" id="A0A927PK62"/>
<dbReference type="RefSeq" id="WP_192037803.1">
    <property type="nucleotide sequence ID" value="NZ_JACYWE010000001.1"/>
</dbReference>
<accession>A0A927PK62</accession>
<feature type="signal peptide" evidence="1">
    <location>
        <begin position="1"/>
        <end position="25"/>
    </location>
</feature>
<evidence type="ECO:0000313" key="3">
    <source>
        <dbReference type="Proteomes" id="UP000642993"/>
    </source>
</evidence>
<comment type="caution">
    <text evidence="2">The sequence shown here is derived from an EMBL/GenBank/DDBJ whole genome shotgun (WGS) entry which is preliminary data.</text>
</comment>
<feature type="chain" id="PRO_5037733522" evidence="1">
    <location>
        <begin position="26"/>
        <end position="98"/>
    </location>
</feature>
<keyword evidence="1" id="KW-0732">Signal</keyword>
<keyword evidence="3" id="KW-1185">Reference proteome</keyword>
<protein>
    <submittedName>
        <fullName evidence="2">Uncharacterized protein</fullName>
    </submittedName>
</protein>
<gene>
    <name evidence="2" type="ORF">HT102_02475</name>
</gene>
<sequence>MTRPQLARSVAACCAALVALGPAAACSGGILGNRGGDTTCADFLSQDEEAQRETIRVYLEEREGNEPINLEIATTRVIIVGYCTTFARDSDPIRSIEG</sequence>
<dbReference type="EMBL" id="JACYWE010000001">
    <property type="protein sequence ID" value="MBD8505353.1"/>
    <property type="molecule type" value="Genomic_DNA"/>
</dbReference>
<proteinExistence type="predicted"/>
<name>A0A927PK62_9ACTN</name>
<reference evidence="2" key="1">
    <citation type="submission" date="2020-09" db="EMBL/GenBank/DDBJ databases">
        <title>Hoyosella lacisalsi sp. nov., a halotolerant actinobacterium isolated from soil of Lake Gudzhirganskoe.</title>
        <authorList>
            <person name="Yang Q."/>
            <person name="Guo P.Y."/>
            <person name="Liu S.W."/>
            <person name="Li F.N."/>
            <person name="Sun C.H."/>
        </authorList>
    </citation>
    <scope>NUCLEOTIDE SEQUENCE</scope>
    <source>
        <strain evidence="2">G463</strain>
    </source>
</reference>
<dbReference type="Proteomes" id="UP000642993">
    <property type="component" value="Unassembled WGS sequence"/>
</dbReference>